<evidence type="ECO:0000313" key="4">
    <source>
        <dbReference type="Proteomes" id="UP000812270"/>
    </source>
</evidence>
<dbReference type="Pfam" id="PF13568">
    <property type="entry name" value="OMP_b-brl_2"/>
    <property type="match status" value="1"/>
</dbReference>
<sequence>MKRILVICSTLVLFSLGAKSQISYGVKVGFNASNVSNSDGKTLSGGHVGGLVNYALSKNFALQGEVLYSTQGCRYKAGEFGPFSLSLNSTLSYINIPILAQYYFTPGFYVEAGPQIGFLTSAKLDNYDPADNDGHAYKDYFKSTDFSGGIGLGYIFKKINLGIDARYTFGLSNIAKESDDKLHNKVFQLGVFYKFGKKK</sequence>
<name>A0A9E2S945_9BACT</name>
<feature type="chain" id="PRO_5038583447" evidence="1">
    <location>
        <begin position="21"/>
        <end position="199"/>
    </location>
</feature>
<keyword evidence="4" id="KW-1185">Reference proteome</keyword>
<protein>
    <submittedName>
        <fullName evidence="3">PorT family protein</fullName>
    </submittedName>
</protein>
<evidence type="ECO:0000313" key="3">
    <source>
        <dbReference type="EMBL" id="MBV4356195.1"/>
    </source>
</evidence>
<comment type="caution">
    <text evidence="3">The sequence shown here is derived from an EMBL/GenBank/DDBJ whole genome shotgun (WGS) entry which is preliminary data.</text>
</comment>
<keyword evidence="1" id="KW-0732">Signal</keyword>
<dbReference type="EMBL" id="JAHSPG010000002">
    <property type="protein sequence ID" value="MBV4356195.1"/>
    <property type="molecule type" value="Genomic_DNA"/>
</dbReference>
<evidence type="ECO:0000259" key="2">
    <source>
        <dbReference type="Pfam" id="PF13568"/>
    </source>
</evidence>
<gene>
    <name evidence="3" type="ORF">KTO63_03480</name>
</gene>
<dbReference type="Proteomes" id="UP000812270">
    <property type="component" value="Unassembled WGS sequence"/>
</dbReference>
<dbReference type="AlphaFoldDB" id="A0A9E2S945"/>
<feature type="domain" description="Outer membrane protein beta-barrel" evidence="2">
    <location>
        <begin position="21"/>
        <end position="174"/>
    </location>
</feature>
<evidence type="ECO:0000256" key="1">
    <source>
        <dbReference type="SAM" id="SignalP"/>
    </source>
</evidence>
<accession>A0A9E2S945</accession>
<proteinExistence type="predicted"/>
<dbReference type="RefSeq" id="WP_217789758.1">
    <property type="nucleotide sequence ID" value="NZ_JAHSPG010000002.1"/>
</dbReference>
<feature type="signal peptide" evidence="1">
    <location>
        <begin position="1"/>
        <end position="20"/>
    </location>
</feature>
<organism evidence="3 4">
    <name type="scientific">Pinibacter aurantiacus</name>
    <dbReference type="NCBI Taxonomy" id="2851599"/>
    <lineage>
        <taxon>Bacteria</taxon>
        <taxon>Pseudomonadati</taxon>
        <taxon>Bacteroidota</taxon>
        <taxon>Chitinophagia</taxon>
        <taxon>Chitinophagales</taxon>
        <taxon>Chitinophagaceae</taxon>
        <taxon>Pinibacter</taxon>
    </lineage>
</organism>
<dbReference type="InterPro" id="IPR025665">
    <property type="entry name" value="Beta-barrel_OMP_2"/>
</dbReference>
<reference evidence="3" key="1">
    <citation type="submission" date="2021-06" db="EMBL/GenBank/DDBJ databases">
        <authorList>
            <person name="Huq M.A."/>
        </authorList>
    </citation>
    <scope>NUCLEOTIDE SEQUENCE</scope>
    <source>
        <strain evidence="3">MAH-26</strain>
    </source>
</reference>